<dbReference type="AlphaFoldDB" id="A0AAF0WTL4"/>
<sequence length="84" mass="9498">MERNNSYGNTWADQWESNPDDRSHYTSLQDNNKSAGSSKYGKKLEQGLGKTKAVASVGVKKVKQGSSLTFQWIKNKYTKTTQKH</sequence>
<reference evidence="2" key="2">
    <citation type="submission" date="2022-03" db="EMBL/GenBank/DDBJ databases">
        <title>Draft title - Genomic analysis of global carrot germplasm unveils the trajectory of domestication and the origin of high carotenoid orange carrot.</title>
        <authorList>
            <person name="Iorizzo M."/>
            <person name="Ellison S."/>
            <person name="Senalik D."/>
            <person name="Macko-Podgorni A."/>
            <person name="Grzebelus D."/>
            <person name="Bostan H."/>
            <person name="Rolling W."/>
            <person name="Curaba J."/>
            <person name="Simon P."/>
        </authorList>
    </citation>
    <scope>NUCLEOTIDE SEQUENCE</scope>
    <source>
        <tissue evidence="2">Leaf</tissue>
    </source>
</reference>
<gene>
    <name evidence="2" type="ORF">DCAR_0414537</name>
</gene>
<name>A0AAF0WTL4_DAUCS</name>
<protein>
    <submittedName>
        <fullName evidence="2">Uncharacterized protein</fullName>
    </submittedName>
</protein>
<feature type="compositionally biased region" description="Polar residues" evidence="1">
    <location>
        <begin position="25"/>
        <end position="37"/>
    </location>
</feature>
<feature type="compositionally biased region" description="Polar residues" evidence="1">
    <location>
        <begin position="1"/>
        <end position="17"/>
    </location>
</feature>
<organism evidence="2 3">
    <name type="scientific">Daucus carota subsp. sativus</name>
    <name type="common">Carrot</name>
    <dbReference type="NCBI Taxonomy" id="79200"/>
    <lineage>
        <taxon>Eukaryota</taxon>
        <taxon>Viridiplantae</taxon>
        <taxon>Streptophyta</taxon>
        <taxon>Embryophyta</taxon>
        <taxon>Tracheophyta</taxon>
        <taxon>Spermatophyta</taxon>
        <taxon>Magnoliopsida</taxon>
        <taxon>eudicotyledons</taxon>
        <taxon>Gunneridae</taxon>
        <taxon>Pentapetalae</taxon>
        <taxon>asterids</taxon>
        <taxon>campanulids</taxon>
        <taxon>Apiales</taxon>
        <taxon>Apiaceae</taxon>
        <taxon>Apioideae</taxon>
        <taxon>Scandiceae</taxon>
        <taxon>Daucinae</taxon>
        <taxon>Daucus</taxon>
        <taxon>Daucus sect. Daucus</taxon>
    </lineage>
</organism>
<keyword evidence="3" id="KW-1185">Reference proteome</keyword>
<feature type="region of interest" description="Disordered" evidence="1">
    <location>
        <begin position="1"/>
        <end position="47"/>
    </location>
</feature>
<proteinExistence type="predicted"/>
<dbReference type="EMBL" id="CP093346">
    <property type="protein sequence ID" value="WOG95229.1"/>
    <property type="molecule type" value="Genomic_DNA"/>
</dbReference>
<dbReference type="PANTHER" id="PTHR33386">
    <property type="entry name" value="OS02G0740600 PROTEIN"/>
    <property type="match status" value="1"/>
</dbReference>
<evidence type="ECO:0000313" key="3">
    <source>
        <dbReference type="Proteomes" id="UP000077755"/>
    </source>
</evidence>
<dbReference type="Proteomes" id="UP000077755">
    <property type="component" value="Chromosome 4"/>
</dbReference>
<evidence type="ECO:0000256" key="1">
    <source>
        <dbReference type="SAM" id="MobiDB-lite"/>
    </source>
</evidence>
<reference evidence="2" key="1">
    <citation type="journal article" date="2016" name="Nat. Genet.">
        <title>A high-quality carrot genome assembly provides new insights into carotenoid accumulation and asterid genome evolution.</title>
        <authorList>
            <person name="Iorizzo M."/>
            <person name="Ellison S."/>
            <person name="Senalik D."/>
            <person name="Zeng P."/>
            <person name="Satapoomin P."/>
            <person name="Huang J."/>
            <person name="Bowman M."/>
            <person name="Iovene M."/>
            <person name="Sanseverino W."/>
            <person name="Cavagnaro P."/>
            <person name="Yildiz M."/>
            <person name="Macko-Podgorni A."/>
            <person name="Moranska E."/>
            <person name="Grzebelus E."/>
            <person name="Grzebelus D."/>
            <person name="Ashrafi H."/>
            <person name="Zheng Z."/>
            <person name="Cheng S."/>
            <person name="Spooner D."/>
            <person name="Van Deynze A."/>
            <person name="Simon P."/>
        </authorList>
    </citation>
    <scope>NUCLEOTIDE SEQUENCE</scope>
    <source>
        <tissue evidence="2">Leaf</tissue>
    </source>
</reference>
<dbReference type="PANTHER" id="PTHR33386:SF5">
    <property type="entry name" value="OS02G0740600 PROTEIN"/>
    <property type="match status" value="1"/>
</dbReference>
<accession>A0AAF0WTL4</accession>
<evidence type="ECO:0000313" key="2">
    <source>
        <dbReference type="EMBL" id="WOG95229.1"/>
    </source>
</evidence>